<comment type="similarity">
    <text evidence="1">Belongs to the cycloisomerase 2 family.</text>
</comment>
<name>A0A517MPF2_9BACT</name>
<dbReference type="OrthoDB" id="9790815at2"/>
<evidence type="ECO:0000313" key="4">
    <source>
        <dbReference type="EMBL" id="QDS96761.1"/>
    </source>
</evidence>
<dbReference type="PANTHER" id="PTHR30344:SF1">
    <property type="entry name" value="6-PHOSPHOGLUCONOLACTONASE"/>
    <property type="match status" value="1"/>
</dbReference>
<dbReference type="InterPro" id="IPR011048">
    <property type="entry name" value="Haem_d1_sf"/>
</dbReference>
<dbReference type="InterPro" id="IPR050282">
    <property type="entry name" value="Cycloisomerase_2"/>
</dbReference>
<keyword evidence="2" id="KW-0119">Carbohydrate metabolism</keyword>
<organism evidence="4 5">
    <name type="scientific">Adhaeretor mobilis</name>
    <dbReference type="NCBI Taxonomy" id="1930276"/>
    <lineage>
        <taxon>Bacteria</taxon>
        <taxon>Pseudomonadati</taxon>
        <taxon>Planctomycetota</taxon>
        <taxon>Planctomycetia</taxon>
        <taxon>Pirellulales</taxon>
        <taxon>Lacipirellulaceae</taxon>
        <taxon>Adhaeretor</taxon>
    </lineage>
</organism>
<evidence type="ECO:0000313" key="5">
    <source>
        <dbReference type="Proteomes" id="UP000319852"/>
    </source>
</evidence>
<gene>
    <name evidence="4" type="primary">pgl</name>
    <name evidence="4" type="ORF">HG15A2_00190</name>
</gene>
<accession>A0A517MPF2</accession>
<dbReference type="GO" id="GO:0005829">
    <property type="term" value="C:cytosol"/>
    <property type="evidence" value="ECO:0007669"/>
    <property type="project" value="TreeGrafter"/>
</dbReference>
<reference evidence="4 5" key="1">
    <citation type="submission" date="2019-02" db="EMBL/GenBank/DDBJ databases">
        <title>Deep-cultivation of Planctomycetes and their phenomic and genomic characterization uncovers novel biology.</title>
        <authorList>
            <person name="Wiegand S."/>
            <person name="Jogler M."/>
            <person name="Boedeker C."/>
            <person name="Pinto D."/>
            <person name="Vollmers J."/>
            <person name="Rivas-Marin E."/>
            <person name="Kohn T."/>
            <person name="Peeters S.H."/>
            <person name="Heuer A."/>
            <person name="Rast P."/>
            <person name="Oberbeckmann S."/>
            <person name="Bunk B."/>
            <person name="Jeske O."/>
            <person name="Meyerdierks A."/>
            <person name="Storesund J.E."/>
            <person name="Kallscheuer N."/>
            <person name="Luecker S."/>
            <person name="Lage O.M."/>
            <person name="Pohl T."/>
            <person name="Merkel B.J."/>
            <person name="Hornburger P."/>
            <person name="Mueller R.-W."/>
            <person name="Bruemmer F."/>
            <person name="Labrenz M."/>
            <person name="Spormann A.M."/>
            <person name="Op den Camp H."/>
            <person name="Overmann J."/>
            <person name="Amann R."/>
            <person name="Jetten M.S.M."/>
            <person name="Mascher T."/>
            <person name="Medema M.H."/>
            <person name="Devos D.P."/>
            <person name="Kaster A.-K."/>
            <person name="Ovreas L."/>
            <person name="Rohde M."/>
            <person name="Galperin M.Y."/>
            <person name="Jogler C."/>
        </authorList>
    </citation>
    <scope>NUCLEOTIDE SEQUENCE [LARGE SCALE GENOMIC DNA]</scope>
    <source>
        <strain evidence="4 5">HG15A2</strain>
    </source>
</reference>
<dbReference type="Pfam" id="PF10282">
    <property type="entry name" value="Lactonase"/>
    <property type="match status" value="1"/>
</dbReference>
<sequence>MEIVILLIGTYGTGDAQGIYLCEFNTVTGELSAPAQAAVIPTPGFLAISSTGKHVFAAGRGEPDSPGAAGRVVALRWDEDARKLDLLNDLPTQGQGPCHVSLTPDNQLALVASYGSGSVEAFKVSEAGILGQRSAFIQHAGKGANPDRQEGPHAHSFTPSPDGRFALAADLGLDKLFVYAVNQETGALTPHDPPFAEVAPGSGPRHIAWLTSGPKKNTIAYLMNEMSGTVTVFSWDEQAGRLEEVQTVSSMPPGYEGHKQSAEIRVHPNGKFVYASNRGDDSIAAFEIDQTSGKLEQIEVVSCGVEWPRNFEIDPSGNFLLTAGKNSNDIAVLKIDQESGELTLTEHRIDVPAPTCLRFMPQ</sequence>
<dbReference type="InterPro" id="IPR015943">
    <property type="entry name" value="WD40/YVTN_repeat-like_dom_sf"/>
</dbReference>
<dbReference type="AlphaFoldDB" id="A0A517MPF2"/>
<evidence type="ECO:0000256" key="1">
    <source>
        <dbReference type="ARBA" id="ARBA00005564"/>
    </source>
</evidence>
<dbReference type="EC" id="3.1.1.31" evidence="4"/>
<feature type="region of interest" description="Disordered" evidence="3">
    <location>
        <begin position="140"/>
        <end position="161"/>
    </location>
</feature>
<dbReference type="SUPFAM" id="SSF51004">
    <property type="entry name" value="C-terminal (heme d1) domain of cytochrome cd1-nitrite reductase"/>
    <property type="match status" value="1"/>
</dbReference>
<dbReference type="EMBL" id="CP036263">
    <property type="protein sequence ID" value="QDS96761.1"/>
    <property type="molecule type" value="Genomic_DNA"/>
</dbReference>
<protein>
    <submittedName>
        <fullName evidence="4">6-phosphogluconolactonase</fullName>
        <ecNumber evidence="4">3.1.1.31</ecNumber>
    </submittedName>
</protein>
<dbReference type="RefSeq" id="WP_145056631.1">
    <property type="nucleotide sequence ID" value="NZ_CP036263.1"/>
</dbReference>
<dbReference type="GO" id="GO:0006006">
    <property type="term" value="P:glucose metabolic process"/>
    <property type="evidence" value="ECO:0007669"/>
    <property type="project" value="UniProtKB-KW"/>
</dbReference>
<dbReference type="InterPro" id="IPR019405">
    <property type="entry name" value="Lactonase_7-beta_prop"/>
</dbReference>
<evidence type="ECO:0000256" key="2">
    <source>
        <dbReference type="ARBA" id="ARBA00022526"/>
    </source>
</evidence>
<evidence type="ECO:0000256" key="3">
    <source>
        <dbReference type="SAM" id="MobiDB-lite"/>
    </source>
</evidence>
<dbReference type="Gene3D" id="2.130.10.10">
    <property type="entry name" value="YVTN repeat-like/Quinoprotein amine dehydrogenase"/>
    <property type="match status" value="1"/>
</dbReference>
<proteinExistence type="inferred from homology"/>
<keyword evidence="4" id="KW-0378">Hydrolase</keyword>
<keyword evidence="2" id="KW-0313">Glucose metabolism</keyword>
<keyword evidence="5" id="KW-1185">Reference proteome</keyword>
<dbReference type="KEGG" id="amob:HG15A2_00190"/>
<dbReference type="Proteomes" id="UP000319852">
    <property type="component" value="Chromosome"/>
</dbReference>
<dbReference type="PANTHER" id="PTHR30344">
    <property type="entry name" value="6-PHOSPHOGLUCONOLACTONASE-RELATED"/>
    <property type="match status" value="1"/>
</dbReference>
<dbReference type="GO" id="GO:0017057">
    <property type="term" value="F:6-phosphogluconolactonase activity"/>
    <property type="evidence" value="ECO:0007669"/>
    <property type="project" value="UniProtKB-EC"/>
</dbReference>